<accession>A0A395JNB1</accession>
<dbReference type="Pfam" id="PF00027">
    <property type="entry name" value="cNMP_binding"/>
    <property type="match status" value="1"/>
</dbReference>
<reference evidence="2 3" key="1">
    <citation type="submission" date="2018-06" db="EMBL/GenBank/DDBJ databases">
        <title>Genomic Encyclopedia of Type Strains, Phase IV (KMG-IV): sequencing the most valuable type-strain genomes for metagenomic binning, comparative biology and taxonomic classification.</title>
        <authorList>
            <person name="Goeker M."/>
        </authorList>
    </citation>
    <scope>NUCLEOTIDE SEQUENCE [LARGE SCALE GENOMIC DNA]</scope>
    <source>
        <strain evidence="2 3">DSM 24032</strain>
    </source>
</reference>
<comment type="caution">
    <text evidence="2">The sequence shown here is derived from an EMBL/GenBank/DDBJ whole genome shotgun (WGS) entry which is preliminary data.</text>
</comment>
<organism evidence="2 3">
    <name type="scientific">Arenicella xantha</name>
    <dbReference type="NCBI Taxonomy" id="644221"/>
    <lineage>
        <taxon>Bacteria</taxon>
        <taxon>Pseudomonadati</taxon>
        <taxon>Pseudomonadota</taxon>
        <taxon>Gammaproteobacteria</taxon>
        <taxon>Arenicellales</taxon>
        <taxon>Arenicellaceae</taxon>
        <taxon>Arenicella</taxon>
    </lineage>
</organism>
<dbReference type="InterPro" id="IPR018490">
    <property type="entry name" value="cNMP-bd_dom_sf"/>
</dbReference>
<dbReference type="Gene3D" id="2.60.120.10">
    <property type="entry name" value="Jelly Rolls"/>
    <property type="match status" value="1"/>
</dbReference>
<keyword evidence="3" id="KW-1185">Reference proteome</keyword>
<dbReference type="InterPro" id="IPR000595">
    <property type="entry name" value="cNMP-bd_dom"/>
</dbReference>
<dbReference type="RefSeq" id="WP_113953884.1">
    <property type="nucleotide sequence ID" value="NZ_QNRT01000002.1"/>
</dbReference>
<evidence type="ECO:0000313" key="2">
    <source>
        <dbReference type="EMBL" id="RBP51088.1"/>
    </source>
</evidence>
<gene>
    <name evidence="2" type="ORF">DFR28_102507</name>
</gene>
<name>A0A395JNB1_9GAMM</name>
<dbReference type="SUPFAM" id="SSF51206">
    <property type="entry name" value="cAMP-binding domain-like"/>
    <property type="match status" value="1"/>
</dbReference>
<feature type="domain" description="Cyclic nucleotide-binding" evidence="1">
    <location>
        <begin position="37"/>
        <end position="122"/>
    </location>
</feature>
<dbReference type="CDD" id="cd00038">
    <property type="entry name" value="CAP_ED"/>
    <property type="match status" value="1"/>
</dbReference>
<dbReference type="InParanoid" id="A0A395JNB1"/>
<dbReference type="InterPro" id="IPR014710">
    <property type="entry name" value="RmlC-like_jellyroll"/>
</dbReference>
<dbReference type="Proteomes" id="UP000253083">
    <property type="component" value="Unassembled WGS sequence"/>
</dbReference>
<dbReference type="OrthoDB" id="9798104at2"/>
<protein>
    <submittedName>
        <fullName evidence="2">CRP-like cAMP-binding protein</fullName>
    </submittedName>
</protein>
<dbReference type="EMBL" id="QNRT01000002">
    <property type="protein sequence ID" value="RBP51088.1"/>
    <property type="molecule type" value="Genomic_DNA"/>
</dbReference>
<dbReference type="AlphaFoldDB" id="A0A395JNB1"/>
<proteinExistence type="predicted"/>
<evidence type="ECO:0000259" key="1">
    <source>
        <dbReference type="Pfam" id="PF00027"/>
    </source>
</evidence>
<evidence type="ECO:0000313" key="3">
    <source>
        <dbReference type="Proteomes" id="UP000253083"/>
    </source>
</evidence>
<sequence>MQSPVDSFPELYKFLKTFHDIPESLLSVAGLSINKVLLKKGEHLLKVGQPSGKAGFVVNGLCRQYYLAEDGKEFTKYFQPPGLVAIAFAEVIRGVPARCCIQAVTDTELYVMTHPDFWSLFDIDLDTNILGKKIAERFFVEKDQREYEFLHFDAAQRYRAFQQKYGEFEHLIPKYQIASYIGITAVSLSRLLTKPSTE</sequence>